<dbReference type="InterPro" id="IPR008555">
    <property type="entry name" value="SIKE"/>
</dbReference>
<dbReference type="KEGG" id="epa:110232788"/>
<evidence type="ECO:0000256" key="1">
    <source>
        <dbReference type="ARBA" id="ARBA00005537"/>
    </source>
</evidence>
<dbReference type="GeneID" id="110232788"/>
<proteinExistence type="inferred from homology"/>
<keyword evidence="5" id="KW-1185">Reference proteome</keyword>
<dbReference type="Proteomes" id="UP000887567">
    <property type="component" value="Unplaced"/>
</dbReference>
<protein>
    <recommendedName>
        <fullName evidence="6">FGFR1 oncogene partner 2 homolog</fullName>
    </recommendedName>
</protein>
<evidence type="ECO:0000256" key="2">
    <source>
        <dbReference type="ARBA" id="ARBA00023054"/>
    </source>
</evidence>
<dbReference type="OMA" id="KYRQHTE"/>
<keyword evidence="2 3" id="KW-0175">Coiled coil</keyword>
<dbReference type="Pfam" id="PF05769">
    <property type="entry name" value="SIKE"/>
    <property type="match status" value="1"/>
</dbReference>
<comment type="similarity">
    <text evidence="1">Belongs to the SIKE family.</text>
</comment>
<name>A0A913WT05_EXADI</name>
<evidence type="ECO:0008006" key="6">
    <source>
        <dbReference type="Google" id="ProtNLM"/>
    </source>
</evidence>
<dbReference type="AlphaFoldDB" id="A0A913WT05"/>
<sequence length="188" mass="21577">MEQLLTDAKRLVKNLRDQESTCDSILRDASTLNMKMDAYKQLREEVTELNKVANHRPRSTLILGSEEENARIRELQQENIELQTSLAEYQSALELIMAKYRDQVLSLVKTNQIESDCTVALNNYKELQAKAERICEMAAVMSKAISIDDNAVQAEEERIARLEIENRGLRELLRISGVSENDFEKCKN</sequence>
<dbReference type="OrthoDB" id="21214at2759"/>
<dbReference type="RefSeq" id="XP_020893663.1">
    <property type="nucleotide sequence ID" value="XM_021038004.2"/>
</dbReference>
<accession>A0A913WT05</accession>
<organism evidence="4 5">
    <name type="scientific">Exaiptasia diaphana</name>
    <name type="common">Tropical sea anemone</name>
    <name type="synonym">Aiptasia pulchella</name>
    <dbReference type="NCBI Taxonomy" id="2652724"/>
    <lineage>
        <taxon>Eukaryota</taxon>
        <taxon>Metazoa</taxon>
        <taxon>Cnidaria</taxon>
        <taxon>Anthozoa</taxon>
        <taxon>Hexacorallia</taxon>
        <taxon>Actiniaria</taxon>
        <taxon>Aiptasiidae</taxon>
        <taxon>Exaiptasia</taxon>
    </lineage>
</organism>
<evidence type="ECO:0000256" key="3">
    <source>
        <dbReference type="SAM" id="Coils"/>
    </source>
</evidence>
<dbReference type="EnsemblMetazoa" id="XM_021038004.2">
    <property type="protein sequence ID" value="XP_020893663.1"/>
    <property type="gene ID" value="LOC110232788"/>
</dbReference>
<dbReference type="PANTHER" id="PTHR12186:SF2">
    <property type="entry name" value="FGFR1 ONCOGENE PARTNER 2 HOMOLOG"/>
    <property type="match status" value="1"/>
</dbReference>
<dbReference type="PANTHER" id="PTHR12186">
    <property type="entry name" value="SIKE FAMILY MEMBER"/>
    <property type="match status" value="1"/>
</dbReference>
<reference evidence="4" key="1">
    <citation type="submission" date="2022-11" db="UniProtKB">
        <authorList>
            <consortium name="EnsemblMetazoa"/>
        </authorList>
    </citation>
    <scope>IDENTIFICATION</scope>
</reference>
<evidence type="ECO:0000313" key="5">
    <source>
        <dbReference type="Proteomes" id="UP000887567"/>
    </source>
</evidence>
<evidence type="ECO:0000313" key="4">
    <source>
        <dbReference type="EnsemblMetazoa" id="XP_020893663.1"/>
    </source>
</evidence>
<feature type="coiled-coil region" evidence="3">
    <location>
        <begin position="1"/>
        <end position="92"/>
    </location>
</feature>